<dbReference type="GO" id="GO:0003700">
    <property type="term" value="F:DNA-binding transcription factor activity"/>
    <property type="evidence" value="ECO:0007669"/>
    <property type="project" value="InterPro"/>
</dbReference>
<dbReference type="InterPro" id="IPR036271">
    <property type="entry name" value="Tet_transcr_reg_TetR-rel_C_sf"/>
</dbReference>
<dbReference type="RefSeq" id="WP_093228532.1">
    <property type="nucleotide sequence ID" value="NZ_FORR01000003.1"/>
</dbReference>
<dbReference type="InterPro" id="IPR013571">
    <property type="entry name" value="Tscrpt_reg_QacR_C"/>
</dbReference>
<protein>
    <submittedName>
        <fullName evidence="2">QacR-like protein, C-terminal region</fullName>
    </submittedName>
</protein>
<gene>
    <name evidence="2" type="ORF">SAMN05421852_103167</name>
</gene>
<dbReference type="OrthoDB" id="9809772at2"/>
<accession>A0A1I3MR13</accession>
<dbReference type="AlphaFoldDB" id="A0A1I3MR13"/>
<organism evidence="2 3">
    <name type="scientific">Thermoflavimicrobium dichotomicum</name>
    <dbReference type="NCBI Taxonomy" id="46223"/>
    <lineage>
        <taxon>Bacteria</taxon>
        <taxon>Bacillati</taxon>
        <taxon>Bacillota</taxon>
        <taxon>Bacilli</taxon>
        <taxon>Bacillales</taxon>
        <taxon>Thermoactinomycetaceae</taxon>
        <taxon>Thermoflavimicrobium</taxon>
    </lineage>
</organism>
<dbReference type="Gene3D" id="1.10.357.10">
    <property type="entry name" value="Tetracycline Repressor, domain 2"/>
    <property type="match status" value="1"/>
</dbReference>
<keyword evidence="3" id="KW-1185">Reference proteome</keyword>
<dbReference type="GO" id="GO:0045892">
    <property type="term" value="P:negative regulation of DNA-templated transcription"/>
    <property type="evidence" value="ECO:0007669"/>
    <property type="project" value="InterPro"/>
</dbReference>
<evidence type="ECO:0000313" key="2">
    <source>
        <dbReference type="EMBL" id="SFI99417.1"/>
    </source>
</evidence>
<sequence length="143" mass="16568">MFLFILENEISTWNTRCQERITQAKSAKEKLFILADLFSQSYQSSLIKVAEEFYANTTNHDEVMDRLYPLMHSSFPIYRSILEEGMKKNEFKEADIDELTFILNGLLMGLGTNYPYIDITNVASLYKKAIQIFLTGISNEQSK</sequence>
<dbReference type="Proteomes" id="UP000199545">
    <property type="component" value="Unassembled WGS sequence"/>
</dbReference>
<reference evidence="2 3" key="1">
    <citation type="submission" date="2016-10" db="EMBL/GenBank/DDBJ databases">
        <authorList>
            <person name="de Groot N.N."/>
        </authorList>
    </citation>
    <scope>NUCLEOTIDE SEQUENCE [LARGE SCALE GENOMIC DNA]</scope>
    <source>
        <strain evidence="2 3">DSM 44778</strain>
    </source>
</reference>
<dbReference type="STRING" id="46223.SAMN05421852_103167"/>
<proteinExistence type="predicted"/>
<evidence type="ECO:0000313" key="3">
    <source>
        <dbReference type="Proteomes" id="UP000199545"/>
    </source>
</evidence>
<dbReference type="Pfam" id="PF08360">
    <property type="entry name" value="TetR_C_5"/>
    <property type="match status" value="1"/>
</dbReference>
<evidence type="ECO:0000259" key="1">
    <source>
        <dbReference type="Pfam" id="PF08360"/>
    </source>
</evidence>
<dbReference type="EMBL" id="FORR01000003">
    <property type="protein sequence ID" value="SFI99417.1"/>
    <property type="molecule type" value="Genomic_DNA"/>
</dbReference>
<dbReference type="SUPFAM" id="SSF48498">
    <property type="entry name" value="Tetracyclin repressor-like, C-terminal domain"/>
    <property type="match status" value="1"/>
</dbReference>
<feature type="domain" description="Transcription regulator QacR C-terminal" evidence="1">
    <location>
        <begin position="11"/>
        <end position="139"/>
    </location>
</feature>
<name>A0A1I3MR13_9BACL</name>